<evidence type="ECO:0000256" key="2">
    <source>
        <dbReference type="ARBA" id="ARBA00005466"/>
    </source>
</evidence>
<dbReference type="GO" id="GO:0071949">
    <property type="term" value="F:FAD binding"/>
    <property type="evidence" value="ECO:0007669"/>
    <property type="project" value="InterPro"/>
</dbReference>
<evidence type="ECO:0000313" key="9">
    <source>
        <dbReference type="EMBL" id="KAF2395824.1"/>
    </source>
</evidence>
<dbReference type="Gene3D" id="3.30.465.10">
    <property type="match status" value="2"/>
</dbReference>
<evidence type="ECO:0000259" key="8">
    <source>
        <dbReference type="PROSITE" id="PS51387"/>
    </source>
</evidence>
<dbReference type="Proteomes" id="UP000799640">
    <property type="component" value="Unassembled WGS sequence"/>
</dbReference>
<dbReference type="EMBL" id="ML996710">
    <property type="protein sequence ID" value="KAF2395824.1"/>
    <property type="molecule type" value="Genomic_DNA"/>
</dbReference>
<proteinExistence type="inferred from homology"/>
<feature type="signal peptide" evidence="7">
    <location>
        <begin position="1"/>
        <end position="15"/>
    </location>
</feature>
<gene>
    <name evidence="9" type="ORF">EJ06DRAFT_534510</name>
</gene>
<dbReference type="GO" id="GO:0016491">
    <property type="term" value="F:oxidoreductase activity"/>
    <property type="evidence" value="ECO:0007669"/>
    <property type="project" value="UniProtKB-KW"/>
</dbReference>
<evidence type="ECO:0000256" key="6">
    <source>
        <dbReference type="SAM" id="MobiDB-lite"/>
    </source>
</evidence>
<dbReference type="SUPFAM" id="SSF56176">
    <property type="entry name" value="FAD-binding/transporter-associated domain-like"/>
    <property type="match status" value="1"/>
</dbReference>
<keyword evidence="5" id="KW-0560">Oxidoreductase</keyword>
<feature type="domain" description="FAD-binding PCMH-type" evidence="8">
    <location>
        <begin position="51"/>
        <end position="249"/>
    </location>
</feature>
<comment type="cofactor">
    <cofactor evidence="1">
        <name>FAD</name>
        <dbReference type="ChEBI" id="CHEBI:57692"/>
    </cofactor>
</comment>
<dbReference type="InterPro" id="IPR016166">
    <property type="entry name" value="FAD-bd_PCMH"/>
</dbReference>
<evidence type="ECO:0000256" key="4">
    <source>
        <dbReference type="ARBA" id="ARBA00022827"/>
    </source>
</evidence>
<feature type="compositionally biased region" description="Low complexity" evidence="6">
    <location>
        <begin position="362"/>
        <end position="378"/>
    </location>
</feature>
<dbReference type="InterPro" id="IPR012951">
    <property type="entry name" value="BBE"/>
</dbReference>
<dbReference type="InterPro" id="IPR036318">
    <property type="entry name" value="FAD-bd_PCMH-like_sf"/>
</dbReference>
<dbReference type="PANTHER" id="PTHR42973:SF39">
    <property type="entry name" value="FAD-BINDING PCMH-TYPE DOMAIN-CONTAINING PROTEIN"/>
    <property type="match status" value="1"/>
</dbReference>
<sequence>MRYLLLLLTLGVARAQKAPAGCRVLATDADWPAPDVWKAELKGTEPIESGVKKHPNFIYEASRVEHVQRAVRFAAKHNVRLSIINSGHDFMGRQDAPSGILLSVTGMKGIRLLESFTPTVKGAEPVDVKTVTNVIKPKAGQDTAITIGAGVTATEITTAAVGSGLFALIAAHGEVSVAGGWSQGGGHSPLSSDLGLAADNVLEYKVVTADGNLTVANAVSNPDLFWALRGGGGGTFGVVVEATFRVFPLPSAVPFKFWLNTTAYDDTKSVYAPAAYFTAQAERLYAAGIQGYFFIYPNALQATLVATSFNALRMPGVLAPMLAKMKAMPGFDAKSLQTMGLPNLRGAADLIQGFFGGSPAPKAATAPPKAATTAPKAAMTVPKSPTLRRRHGPGEMMLVSPGRTAMDSRLLGAEHLADEKRLATALERAMPIKLLDGQLRVHFTTGNKVRTGGKDTSVNPAFRKALVHIVATGVGDGATIPNVDSLRELAPNTGAYLNEAWYGNPDWKKAFWGEHYDRLSQIKDKWDPGMLFYVTPGINADRMEARGARLCKAETIRASNAAPVGDNVNNYTGYKEPSTFPALWQGDGKPALQQTLAQLGGGGLMETLNALLNPKKGTSG</sequence>
<dbReference type="InterPro" id="IPR050416">
    <property type="entry name" value="FAD-linked_Oxidoreductase"/>
</dbReference>
<organism evidence="9 10">
    <name type="scientific">Trichodelitschia bisporula</name>
    <dbReference type="NCBI Taxonomy" id="703511"/>
    <lineage>
        <taxon>Eukaryota</taxon>
        <taxon>Fungi</taxon>
        <taxon>Dikarya</taxon>
        <taxon>Ascomycota</taxon>
        <taxon>Pezizomycotina</taxon>
        <taxon>Dothideomycetes</taxon>
        <taxon>Dothideomycetes incertae sedis</taxon>
        <taxon>Phaeotrichales</taxon>
        <taxon>Phaeotrichaceae</taxon>
        <taxon>Trichodelitschia</taxon>
    </lineage>
</organism>
<dbReference type="InterPro" id="IPR006094">
    <property type="entry name" value="Oxid_FAD_bind_N"/>
</dbReference>
<keyword evidence="3" id="KW-0285">Flavoprotein</keyword>
<name>A0A6G1HIU5_9PEZI</name>
<dbReference type="AlphaFoldDB" id="A0A6G1HIU5"/>
<dbReference type="InterPro" id="IPR016169">
    <property type="entry name" value="FAD-bd_PCMH_sub2"/>
</dbReference>
<reference evidence="9" key="1">
    <citation type="journal article" date="2020" name="Stud. Mycol.">
        <title>101 Dothideomycetes genomes: a test case for predicting lifestyles and emergence of pathogens.</title>
        <authorList>
            <person name="Haridas S."/>
            <person name="Albert R."/>
            <person name="Binder M."/>
            <person name="Bloem J."/>
            <person name="Labutti K."/>
            <person name="Salamov A."/>
            <person name="Andreopoulos B."/>
            <person name="Baker S."/>
            <person name="Barry K."/>
            <person name="Bills G."/>
            <person name="Bluhm B."/>
            <person name="Cannon C."/>
            <person name="Castanera R."/>
            <person name="Culley D."/>
            <person name="Daum C."/>
            <person name="Ezra D."/>
            <person name="Gonzalez J."/>
            <person name="Henrissat B."/>
            <person name="Kuo A."/>
            <person name="Liang C."/>
            <person name="Lipzen A."/>
            <person name="Lutzoni F."/>
            <person name="Magnuson J."/>
            <person name="Mondo S."/>
            <person name="Nolan M."/>
            <person name="Ohm R."/>
            <person name="Pangilinan J."/>
            <person name="Park H.-J."/>
            <person name="Ramirez L."/>
            <person name="Alfaro M."/>
            <person name="Sun H."/>
            <person name="Tritt A."/>
            <person name="Yoshinaga Y."/>
            <person name="Zwiers L.-H."/>
            <person name="Turgeon B."/>
            <person name="Goodwin S."/>
            <person name="Spatafora J."/>
            <person name="Crous P."/>
            <person name="Grigoriev I."/>
        </authorList>
    </citation>
    <scope>NUCLEOTIDE SEQUENCE</scope>
    <source>
        <strain evidence="9">CBS 262.69</strain>
    </source>
</reference>
<evidence type="ECO:0000313" key="10">
    <source>
        <dbReference type="Proteomes" id="UP000799640"/>
    </source>
</evidence>
<dbReference type="Gene3D" id="3.40.462.20">
    <property type="match status" value="1"/>
</dbReference>
<keyword evidence="10" id="KW-1185">Reference proteome</keyword>
<comment type="similarity">
    <text evidence="2">Belongs to the oxygen-dependent FAD-linked oxidoreductase family.</text>
</comment>
<dbReference type="OrthoDB" id="9983560at2759"/>
<evidence type="ECO:0000256" key="5">
    <source>
        <dbReference type="ARBA" id="ARBA00023002"/>
    </source>
</evidence>
<dbReference type="PANTHER" id="PTHR42973">
    <property type="entry name" value="BINDING OXIDOREDUCTASE, PUTATIVE (AFU_ORTHOLOGUE AFUA_1G17690)-RELATED"/>
    <property type="match status" value="1"/>
</dbReference>
<feature type="region of interest" description="Disordered" evidence="6">
    <location>
        <begin position="362"/>
        <end position="395"/>
    </location>
</feature>
<accession>A0A6G1HIU5</accession>
<evidence type="ECO:0000256" key="1">
    <source>
        <dbReference type="ARBA" id="ARBA00001974"/>
    </source>
</evidence>
<evidence type="ECO:0000256" key="7">
    <source>
        <dbReference type="SAM" id="SignalP"/>
    </source>
</evidence>
<protein>
    <submittedName>
        <fullName evidence="9">FAD-binding domain-containing protein</fullName>
    </submittedName>
</protein>
<evidence type="ECO:0000256" key="3">
    <source>
        <dbReference type="ARBA" id="ARBA00022630"/>
    </source>
</evidence>
<dbReference type="PROSITE" id="PS51387">
    <property type="entry name" value="FAD_PCMH"/>
    <property type="match status" value="1"/>
</dbReference>
<dbReference type="Pfam" id="PF08031">
    <property type="entry name" value="BBE"/>
    <property type="match status" value="1"/>
</dbReference>
<keyword evidence="7" id="KW-0732">Signal</keyword>
<feature type="chain" id="PRO_5026039577" evidence="7">
    <location>
        <begin position="16"/>
        <end position="620"/>
    </location>
</feature>
<keyword evidence="4" id="KW-0274">FAD</keyword>
<dbReference type="Pfam" id="PF01565">
    <property type="entry name" value="FAD_binding_4"/>
    <property type="match status" value="1"/>
</dbReference>